<accession>A0A9W6SHY4</accession>
<gene>
    <name evidence="2" type="ORF">Afil01_09640</name>
</gene>
<proteinExistence type="predicted"/>
<protein>
    <submittedName>
        <fullName evidence="2">Uncharacterized protein</fullName>
    </submittedName>
</protein>
<keyword evidence="3" id="KW-1185">Reference proteome</keyword>
<comment type="caution">
    <text evidence="2">The sequence shown here is derived from an EMBL/GenBank/DDBJ whole genome shotgun (WGS) entry which is preliminary data.</text>
</comment>
<dbReference type="AlphaFoldDB" id="A0A9W6SHY4"/>
<organism evidence="2 3">
    <name type="scientific">Actinorhabdospora filicis</name>
    <dbReference type="NCBI Taxonomy" id="1785913"/>
    <lineage>
        <taxon>Bacteria</taxon>
        <taxon>Bacillati</taxon>
        <taxon>Actinomycetota</taxon>
        <taxon>Actinomycetes</taxon>
        <taxon>Micromonosporales</taxon>
        <taxon>Micromonosporaceae</taxon>
        <taxon>Actinorhabdospora</taxon>
    </lineage>
</organism>
<name>A0A9W6SHY4_9ACTN</name>
<dbReference type="Proteomes" id="UP001165079">
    <property type="component" value="Unassembled WGS sequence"/>
</dbReference>
<sequence>MRATCGLADPPDGQVKRARVPDKDESAPGMRRVRVFHSAAPDRLWPLPTAPTTPAPGADRPTGDAAATEPQRAAGSARQADGRARGRKGGGRAGGRVKRARVPGGVRRAPMGDE</sequence>
<feature type="compositionally biased region" description="Low complexity" evidence="1">
    <location>
        <begin position="102"/>
        <end position="114"/>
    </location>
</feature>
<evidence type="ECO:0000256" key="1">
    <source>
        <dbReference type="SAM" id="MobiDB-lite"/>
    </source>
</evidence>
<feature type="compositionally biased region" description="Basic residues" evidence="1">
    <location>
        <begin position="85"/>
        <end position="101"/>
    </location>
</feature>
<evidence type="ECO:0000313" key="3">
    <source>
        <dbReference type="Proteomes" id="UP001165079"/>
    </source>
</evidence>
<dbReference type="EMBL" id="BSTX01000001">
    <property type="protein sequence ID" value="GLZ76157.1"/>
    <property type="molecule type" value="Genomic_DNA"/>
</dbReference>
<evidence type="ECO:0000313" key="2">
    <source>
        <dbReference type="EMBL" id="GLZ76157.1"/>
    </source>
</evidence>
<reference evidence="2" key="1">
    <citation type="submission" date="2023-03" db="EMBL/GenBank/DDBJ databases">
        <title>Actinorhabdospora filicis NBRC 111898.</title>
        <authorList>
            <person name="Ichikawa N."/>
            <person name="Sato H."/>
            <person name="Tonouchi N."/>
        </authorList>
    </citation>
    <scope>NUCLEOTIDE SEQUENCE</scope>
    <source>
        <strain evidence="2">NBRC 111898</strain>
    </source>
</reference>
<feature type="region of interest" description="Disordered" evidence="1">
    <location>
        <begin position="1"/>
        <end position="114"/>
    </location>
</feature>